<dbReference type="Gene3D" id="3.80.10.10">
    <property type="entry name" value="Ribonuclease Inhibitor"/>
    <property type="match status" value="1"/>
</dbReference>
<dbReference type="GO" id="GO:0005930">
    <property type="term" value="C:axoneme"/>
    <property type="evidence" value="ECO:0007669"/>
    <property type="project" value="UniProtKB-SubCell"/>
</dbReference>
<dbReference type="SUPFAM" id="SSF81383">
    <property type="entry name" value="F-box domain"/>
    <property type="match status" value="1"/>
</dbReference>
<gene>
    <name evidence="3" type="ORF">WJX73_009225</name>
</gene>
<reference evidence="3 4" key="1">
    <citation type="journal article" date="2024" name="Nat. Commun.">
        <title>Phylogenomics reveals the evolutionary origins of lichenization in chlorophyte algae.</title>
        <authorList>
            <person name="Puginier C."/>
            <person name="Libourel C."/>
            <person name="Otte J."/>
            <person name="Skaloud P."/>
            <person name="Haon M."/>
            <person name="Grisel S."/>
            <person name="Petersen M."/>
            <person name="Berrin J.G."/>
            <person name="Delaux P.M."/>
            <person name="Dal Grande F."/>
            <person name="Keller J."/>
        </authorList>
    </citation>
    <scope>NUCLEOTIDE SEQUENCE [LARGE SCALE GENOMIC DNA]</scope>
    <source>
        <strain evidence="3 4">SAG 2036</strain>
    </source>
</reference>
<evidence type="ECO:0000256" key="1">
    <source>
        <dbReference type="ARBA" id="ARBA00004430"/>
    </source>
</evidence>
<proteinExistence type="predicted"/>
<evidence type="ECO:0000256" key="2">
    <source>
        <dbReference type="SAM" id="MobiDB-lite"/>
    </source>
</evidence>
<accession>A0AAW1NXW9</accession>
<name>A0AAW1NXW9_9CHLO</name>
<dbReference type="Proteomes" id="UP001465755">
    <property type="component" value="Unassembled WGS sequence"/>
</dbReference>
<dbReference type="EMBL" id="JALJOQ010000095">
    <property type="protein sequence ID" value="KAK9798915.1"/>
    <property type="molecule type" value="Genomic_DNA"/>
</dbReference>
<dbReference type="InterPro" id="IPR032675">
    <property type="entry name" value="LRR_dom_sf"/>
</dbReference>
<feature type="compositionally biased region" description="Polar residues" evidence="2">
    <location>
        <begin position="46"/>
        <end position="59"/>
    </location>
</feature>
<comment type="subcellular location">
    <subcellularLocation>
        <location evidence="1">Cytoplasm</location>
        <location evidence="1">Cytoskeleton</location>
        <location evidence="1">Cilium axoneme</location>
    </subcellularLocation>
</comment>
<evidence type="ECO:0000313" key="3">
    <source>
        <dbReference type="EMBL" id="KAK9798915.1"/>
    </source>
</evidence>
<evidence type="ECO:0000313" key="4">
    <source>
        <dbReference type="Proteomes" id="UP001465755"/>
    </source>
</evidence>
<dbReference type="AlphaFoldDB" id="A0AAW1NXW9"/>
<dbReference type="InterPro" id="IPR036047">
    <property type="entry name" value="F-box-like_dom_sf"/>
</dbReference>
<organism evidence="3 4">
    <name type="scientific">Symbiochloris irregularis</name>
    <dbReference type="NCBI Taxonomy" id="706552"/>
    <lineage>
        <taxon>Eukaryota</taxon>
        <taxon>Viridiplantae</taxon>
        <taxon>Chlorophyta</taxon>
        <taxon>core chlorophytes</taxon>
        <taxon>Trebouxiophyceae</taxon>
        <taxon>Trebouxiales</taxon>
        <taxon>Trebouxiaceae</taxon>
        <taxon>Symbiochloris</taxon>
    </lineage>
</organism>
<keyword evidence="4" id="KW-1185">Reference proteome</keyword>
<sequence length="618" mass="67452">MDPSQVQTVLFRDRLAQPSFEDVCPGTGVYSQCSDGGAPAQVPKQEWSQPQSMSAGSQLRQRPVRVAGVQSKAAVATIADIPPDLWIDIFVHLDTETKFHAQRACRLWFGILSNSLFASATALPGQQRLPDSPQLRYADKTMWGHTAINFYNMARRANCRREVNNPKSQMDRLTNIAKWVKRRASSISLLDIVVTQDGSPTARYGPDVIAMPMYNRFLSVLEALLGDSPMDVTLRMKGHSLHAPLFSSPATARALGRHVASDLGALRLLTRLALSRSNEDTLACLTHLPALSHLDISQSEFLRLPAAGLGHLSTLTHLSLRDVAVIGPLHALADLHRLLELRLDDVEHLNLIQTERHKWNLDSLMHLVDAGCNDNAARGGRPPEVLLTYDMLSHFQQSADKAEELLVLAEFEAAAKAAQALLHVTTYTLNSTAVRQRACHVLVQALDELDRFQQALPLLEDHLGPLSSWPTSLVLSWSALALEAGQADTVVAKLSQCIQEKVQGHQEEDLLKLCQALAQEVMPQSGLQPQARSAQSLAARSLEAQVTSGSEAWSYGQAAAATGFAAVTLYAAYAERKAIRRLAGKVASQISGGVLDLVGAGFNFNPNPVARRHAGPWR</sequence>
<evidence type="ECO:0008006" key="5">
    <source>
        <dbReference type="Google" id="ProtNLM"/>
    </source>
</evidence>
<feature type="region of interest" description="Disordered" evidence="2">
    <location>
        <begin position="34"/>
        <end position="59"/>
    </location>
</feature>
<dbReference type="SUPFAM" id="SSF52058">
    <property type="entry name" value="L domain-like"/>
    <property type="match status" value="1"/>
</dbReference>
<protein>
    <recommendedName>
        <fullName evidence="5">F-box domain-containing protein</fullName>
    </recommendedName>
</protein>
<comment type="caution">
    <text evidence="3">The sequence shown here is derived from an EMBL/GenBank/DDBJ whole genome shotgun (WGS) entry which is preliminary data.</text>
</comment>